<feature type="compositionally biased region" description="Basic and acidic residues" evidence="1">
    <location>
        <begin position="1"/>
        <end position="21"/>
    </location>
</feature>
<gene>
    <name evidence="2" type="ORF">SADO_13148</name>
</gene>
<keyword evidence="3" id="KW-1185">Reference proteome</keyword>
<accession>A0ABV2B447</accession>
<feature type="region of interest" description="Disordered" evidence="1">
    <location>
        <begin position="1"/>
        <end position="78"/>
    </location>
</feature>
<evidence type="ECO:0000313" key="2">
    <source>
        <dbReference type="EMBL" id="MES1930203.1"/>
    </source>
</evidence>
<proteinExistence type="predicted"/>
<evidence type="ECO:0000256" key="1">
    <source>
        <dbReference type="SAM" id="MobiDB-lite"/>
    </source>
</evidence>
<reference evidence="2 3" key="1">
    <citation type="submission" date="2013-03" db="EMBL/GenBank/DDBJ databases">
        <title>Salinisphaera dokdonensis CL-ES53 Genome Sequencing.</title>
        <authorList>
            <person name="Li C."/>
            <person name="Lai Q."/>
            <person name="Shao Z."/>
        </authorList>
    </citation>
    <scope>NUCLEOTIDE SEQUENCE [LARGE SCALE GENOMIC DNA]</scope>
    <source>
        <strain evidence="2 3">CL-ES53</strain>
    </source>
</reference>
<organism evidence="2 3">
    <name type="scientific">Salinisphaera dokdonensis CL-ES53</name>
    <dbReference type="NCBI Taxonomy" id="1304272"/>
    <lineage>
        <taxon>Bacteria</taxon>
        <taxon>Pseudomonadati</taxon>
        <taxon>Pseudomonadota</taxon>
        <taxon>Gammaproteobacteria</taxon>
        <taxon>Salinisphaerales</taxon>
        <taxon>Salinisphaeraceae</taxon>
        <taxon>Salinisphaera</taxon>
    </lineage>
</organism>
<evidence type="ECO:0000313" key="3">
    <source>
        <dbReference type="Proteomes" id="UP001460888"/>
    </source>
</evidence>
<comment type="caution">
    <text evidence="2">The sequence shown here is derived from an EMBL/GenBank/DDBJ whole genome shotgun (WGS) entry which is preliminary data.</text>
</comment>
<sequence>MTDRKNWAQVRDQTDSGRTGDKVCASDPAAAPLGTDEEAGGHATAPEDIARTVREVPRPRRPKSGLLEKLGLRSRPKS</sequence>
<protein>
    <submittedName>
        <fullName evidence="2">Uncharacterized protein</fullName>
    </submittedName>
</protein>
<dbReference type="RefSeq" id="WP_353112191.1">
    <property type="nucleotide sequence ID" value="NZ_APND01000004.1"/>
</dbReference>
<dbReference type="Proteomes" id="UP001460888">
    <property type="component" value="Unassembled WGS sequence"/>
</dbReference>
<feature type="compositionally biased region" description="Basic and acidic residues" evidence="1">
    <location>
        <begin position="48"/>
        <end position="58"/>
    </location>
</feature>
<dbReference type="EMBL" id="APND01000004">
    <property type="protein sequence ID" value="MES1930203.1"/>
    <property type="molecule type" value="Genomic_DNA"/>
</dbReference>
<name>A0ABV2B447_9GAMM</name>